<sequence>MKQLSICMISLLVLAYLLIVMGFRINLTDSIPVGLYRVTQVGDLKNVYVIFCPDHRPAFRLGLDRNYIDPGLHCGGYGYLMKKVVAIPGDILSITDAGVFVNQARIPFSRPKLNDGLNRPLPQWHVTNYQLGKNELMTMTSQSEWSFDGRYYGLVHAGQIKGMLRPLWVIKNKEKNYDE</sequence>
<comment type="similarity">
    <text evidence="2">Belongs to the peptidase S26C family.</text>
</comment>
<dbReference type="SUPFAM" id="SSF51306">
    <property type="entry name" value="LexA/Signal peptidase"/>
    <property type="match status" value="1"/>
</dbReference>
<evidence type="ECO:0000256" key="5">
    <source>
        <dbReference type="ARBA" id="ARBA00022971"/>
    </source>
</evidence>
<dbReference type="InterPro" id="IPR036286">
    <property type="entry name" value="LexA/Signal_pep-like_sf"/>
</dbReference>
<evidence type="ECO:0000259" key="6">
    <source>
        <dbReference type="Pfam" id="PF10502"/>
    </source>
</evidence>
<dbReference type="InterPro" id="IPR014139">
    <property type="entry name" value="Peptidase_S26C_TraF"/>
</dbReference>
<dbReference type="PATRIC" id="fig|45065.4.peg.398"/>
<feature type="domain" description="Peptidase S26" evidence="6">
    <location>
        <begin position="8"/>
        <end position="166"/>
    </location>
</feature>
<dbReference type="RefSeq" id="WP_028386416.1">
    <property type="nucleotide sequence ID" value="NZ_CAAAHN010000016.1"/>
</dbReference>
<evidence type="ECO:0000313" key="8">
    <source>
        <dbReference type="Proteomes" id="UP000054785"/>
    </source>
</evidence>
<dbReference type="AlphaFoldDB" id="A0A0W0U7W5"/>
<dbReference type="Gene3D" id="2.10.109.10">
    <property type="entry name" value="Umud Fragment, subunit A"/>
    <property type="match status" value="1"/>
</dbReference>
<dbReference type="NCBIfam" id="NF010459">
    <property type="entry name" value="PRK13884.1"/>
    <property type="match status" value="1"/>
</dbReference>
<dbReference type="InterPro" id="IPR019533">
    <property type="entry name" value="Peptidase_S26"/>
</dbReference>
<proteinExistence type="inferred from homology"/>
<keyword evidence="3" id="KW-0732">Signal</keyword>
<dbReference type="Proteomes" id="UP000054785">
    <property type="component" value="Unassembled WGS sequence"/>
</dbReference>
<dbReference type="GO" id="GO:0006465">
    <property type="term" value="P:signal peptide processing"/>
    <property type="evidence" value="ECO:0007669"/>
    <property type="project" value="InterPro"/>
</dbReference>
<dbReference type="EMBL" id="LNYC01000007">
    <property type="protein sequence ID" value="KTD04000.1"/>
    <property type="molecule type" value="Genomic_DNA"/>
</dbReference>
<dbReference type="GO" id="GO:0042597">
    <property type="term" value="C:periplasmic space"/>
    <property type="evidence" value="ECO:0007669"/>
    <property type="project" value="UniProtKB-SubCell"/>
</dbReference>
<dbReference type="GO" id="GO:0004252">
    <property type="term" value="F:serine-type endopeptidase activity"/>
    <property type="evidence" value="ECO:0007669"/>
    <property type="project" value="InterPro"/>
</dbReference>
<evidence type="ECO:0000256" key="4">
    <source>
        <dbReference type="ARBA" id="ARBA00022764"/>
    </source>
</evidence>
<evidence type="ECO:0000313" key="7">
    <source>
        <dbReference type="EMBL" id="KTD04000.1"/>
    </source>
</evidence>
<organism evidence="7 8">
    <name type="scientific">Legionella geestiana</name>
    <dbReference type="NCBI Taxonomy" id="45065"/>
    <lineage>
        <taxon>Bacteria</taxon>
        <taxon>Pseudomonadati</taxon>
        <taxon>Pseudomonadota</taxon>
        <taxon>Gammaproteobacteria</taxon>
        <taxon>Legionellales</taxon>
        <taxon>Legionellaceae</taxon>
        <taxon>Legionella</taxon>
    </lineage>
</organism>
<dbReference type="Pfam" id="PF10502">
    <property type="entry name" value="Peptidase_S26"/>
    <property type="match status" value="1"/>
</dbReference>
<reference evidence="7 8" key="1">
    <citation type="submission" date="2015-11" db="EMBL/GenBank/DDBJ databases">
        <title>Genomic analysis of 38 Legionella species identifies large and diverse effector repertoires.</title>
        <authorList>
            <person name="Burstein D."/>
            <person name="Amaro F."/>
            <person name="Zusman T."/>
            <person name="Lifshitz Z."/>
            <person name="Cohen O."/>
            <person name="Gilbert J.A."/>
            <person name="Pupko T."/>
            <person name="Shuman H.A."/>
            <person name="Segal G."/>
        </authorList>
    </citation>
    <scope>NUCLEOTIDE SEQUENCE [LARGE SCALE GENOMIC DNA]</scope>
    <source>
        <strain evidence="7 8">ATCC 49504</strain>
    </source>
</reference>
<accession>A0A0W0U7W5</accession>
<keyword evidence="5" id="KW-0184">Conjugation</keyword>
<evidence type="ECO:0000256" key="3">
    <source>
        <dbReference type="ARBA" id="ARBA00022729"/>
    </source>
</evidence>
<keyword evidence="4" id="KW-0574">Periplasm</keyword>
<evidence type="ECO:0000256" key="2">
    <source>
        <dbReference type="ARBA" id="ARBA00005849"/>
    </source>
</evidence>
<dbReference type="NCBIfam" id="TIGR02771">
    <property type="entry name" value="TraF_Ti"/>
    <property type="match status" value="1"/>
</dbReference>
<name>A0A0W0U7W5_9GAMM</name>
<dbReference type="OrthoDB" id="5360818at2"/>
<evidence type="ECO:0000256" key="1">
    <source>
        <dbReference type="ARBA" id="ARBA00004418"/>
    </source>
</evidence>
<comment type="caution">
    <text evidence="7">The sequence shown here is derived from an EMBL/GenBank/DDBJ whole genome shotgun (WGS) entry which is preliminary data.</text>
</comment>
<dbReference type="STRING" id="45065.Lgee_0378"/>
<gene>
    <name evidence="7" type="primary">traF_1</name>
    <name evidence="7" type="ORF">Lgee_0378</name>
</gene>
<keyword evidence="8" id="KW-1185">Reference proteome</keyword>
<protein>
    <submittedName>
        <fullName evidence="7">Conjugal transfer protein TraF</fullName>
    </submittedName>
</protein>
<comment type="subcellular location">
    <subcellularLocation>
        <location evidence="1">Periplasm</location>
    </subcellularLocation>
</comment>